<evidence type="ECO:0000313" key="11">
    <source>
        <dbReference type="RefSeq" id="XP_028027976.1"/>
    </source>
</evidence>
<dbReference type="OrthoDB" id="28322at2759"/>
<evidence type="ECO:0000256" key="3">
    <source>
        <dbReference type="ARBA" id="ARBA00022824"/>
    </source>
</evidence>
<keyword evidence="5" id="KW-1015">Disulfide bond</keyword>
<keyword evidence="2" id="KW-0732">Signal</keyword>
<dbReference type="Pfam" id="PF12999">
    <property type="entry name" value="PRKCSH-like"/>
    <property type="match status" value="1"/>
</dbReference>
<evidence type="ECO:0000256" key="5">
    <source>
        <dbReference type="ARBA" id="ARBA00023157"/>
    </source>
</evidence>
<organism evidence="10 11">
    <name type="scientific">Bombyx mandarina</name>
    <name type="common">Wild silk moth</name>
    <name type="synonym">Wild silkworm</name>
    <dbReference type="NCBI Taxonomy" id="7092"/>
    <lineage>
        <taxon>Eukaryota</taxon>
        <taxon>Metazoa</taxon>
        <taxon>Ecdysozoa</taxon>
        <taxon>Arthropoda</taxon>
        <taxon>Hexapoda</taxon>
        <taxon>Insecta</taxon>
        <taxon>Pterygota</taxon>
        <taxon>Neoptera</taxon>
        <taxon>Endopterygota</taxon>
        <taxon>Lepidoptera</taxon>
        <taxon>Glossata</taxon>
        <taxon>Ditrysia</taxon>
        <taxon>Bombycoidea</taxon>
        <taxon>Bombycidae</taxon>
        <taxon>Bombycinae</taxon>
        <taxon>Bombyx</taxon>
    </lineage>
</organism>
<dbReference type="GeneID" id="114241361"/>
<feature type="coiled-coil region" evidence="6">
    <location>
        <begin position="156"/>
        <end position="228"/>
    </location>
</feature>
<feature type="domain" description="EF-hand" evidence="8">
    <location>
        <begin position="223"/>
        <end position="258"/>
    </location>
</feature>
<dbReference type="PANTHER" id="PTHR12630:SF1">
    <property type="entry name" value="GLUCOSIDASE 2 SUBUNIT BETA"/>
    <property type="match status" value="1"/>
</dbReference>
<reference evidence="11" key="1">
    <citation type="submission" date="2025-08" db="UniProtKB">
        <authorList>
            <consortium name="RefSeq"/>
        </authorList>
    </citation>
    <scope>IDENTIFICATION</scope>
    <source>
        <tissue evidence="11">Silk gland</tissue>
    </source>
</reference>
<evidence type="ECO:0000256" key="2">
    <source>
        <dbReference type="ARBA" id="ARBA00022729"/>
    </source>
</evidence>
<dbReference type="SUPFAM" id="SSF47473">
    <property type="entry name" value="EF-hand"/>
    <property type="match status" value="1"/>
</dbReference>
<protein>
    <recommendedName>
        <fullName evidence="1">Glucosidase 2 subunit beta</fullName>
    </recommendedName>
</protein>
<dbReference type="Proteomes" id="UP000504629">
    <property type="component" value="Unplaced"/>
</dbReference>
<dbReference type="InterPro" id="IPR018247">
    <property type="entry name" value="EF_Hand_1_Ca_BS"/>
</dbReference>
<dbReference type="KEGG" id="bman:114241361"/>
<evidence type="ECO:0000256" key="7">
    <source>
        <dbReference type="SAM" id="MobiDB-lite"/>
    </source>
</evidence>
<dbReference type="CTD" id="35056"/>
<evidence type="ECO:0000259" key="9">
    <source>
        <dbReference type="PROSITE" id="PS51914"/>
    </source>
</evidence>
<feature type="compositionally biased region" description="Acidic residues" evidence="7">
    <location>
        <begin position="311"/>
        <end position="348"/>
    </location>
</feature>
<dbReference type="Pfam" id="PF13202">
    <property type="entry name" value="EF-hand_5"/>
    <property type="match status" value="2"/>
</dbReference>
<accession>A0A6J2JER7</accession>
<dbReference type="PROSITE" id="PS50222">
    <property type="entry name" value="EF_HAND_2"/>
    <property type="match status" value="1"/>
</dbReference>
<dbReference type="InterPro" id="IPR009011">
    <property type="entry name" value="Man6P_isomerase_rcpt-bd_dom_sf"/>
</dbReference>
<dbReference type="Gene3D" id="1.10.238.10">
    <property type="entry name" value="EF-hand"/>
    <property type="match status" value="1"/>
</dbReference>
<dbReference type="InterPro" id="IPR028146">
    <property type="entry name" value="PRKCSH_N"/>
</dbReference>
<dbReference type="AlphaFoldDB" id="A0A6J2JER7"/>
<dbReference type="GO" id="GO:0006491">
    <property type="term" value="P:N-glycan processing"/>
    <property type="evidence" value="ECO:0007669"/>
    <property type="project" value="TreeGrafter"/>
</dbReference>
<dbReference type="SUPFAM" id="SSF50911">
    <property type="entry name" value="Mannose 6-phosphate receptor domain"/>
    <property type="match status" value="1"/>
</dbReference>
<dbReference type="GO" id="GO:0017177">
    <property type="term" value="C:glucosidase II complex"/>
    <property type="evidence" value="ECO:0007669"/>
    <property type="project" value="TreeGrafter"/>
</dbReference>
<dbReference type="RefSeq" id="XP_028027976.1">
    <property type="nucleotide sequence ID" value="XM_028172175.1"/>
</dbReference>
<evidence type="ECO:0000313" key="10">
    <source>
        <dbReference type="Proteomes" id="UP000504629"/>
    </source>
</evidence>
<gene>
    <name evidence="11" type="primary">LOC114241361</name>
</gene>
<dbReference type="Gene3D" id="2.70.130.10">
    <property type="entry name" value="Mannose-6-phosphate receptor binding domain"/>
    <property type="match status" value="1"/>
</dbReference>
<dbReference type="InterPro" id="IPR036055">
    <property type="entry name" value="LDL_receptor-like_sf"/>
</dbReference>
<dbReference type="GO" id="GO:0005509">
    <property type="term" value="F:calcium ion binding"/>
    <property type="evidence" value="ECO:0007669"/>
    <property type="project" value="InterPro"/>
</dbReference>
<dbReference type="InterPro" id="IPR002048">
    <property type="entry name" value="EF_hand_dom"/>
</dbReference>
<dbReference type="PROSITE" id="PS51914">
    <property type="entry name" value="MRH"/>
    <property type="match status" value="1"/>
</dbReference>
<keyword evidence="6" id="KW-0175">Coiled coil</keyword>
<dbReference type="PANTHER" id="PTHR12630">
    <property type="entry name" value="N-LINKED OLIGOSACCHARIDE PROCESSING"/>
    <property type="match status" value="1"/>
</dbReference>
<sequence>MVCKTWIDRFSSYFVIFCSVIIFAQSDVPRPRGVSLSKASLYLPTKDFTCFDGTATIPFSYVNDDYCDCFDGSDEPGTSACINGVFHCTNAGHRPQNLPSSRVNDGVCDCCDGTDEYANPTACTNICEELGKEARAEAQRVAELHKAGSQLRIDLIEKGNKKRNEMAEQLTQLEKDKSEAEKIKAEKELLKNDLEMKENEVLKVYREAEELEKQKKLDQEKETNLKESTEHFNRFDSNNDGELSVDEIKVVNVFDRNKDGQVDDDEVKMFLGGDEKVDKDAFLSTTWPILKPLLMMEQGMFKPEDAKTDTTETEAEENHEELDADFEGNEEDNSDLDLQEEHEEDETVSEQSKSYNDETQKIVDQASEARTQYTDAERTVREIESNIRNIKQNLEKDYGLEQEFASLDGDCFEYEDKEYVYKLCMFQKVTQKSKNGGMEVGLGNWGEWAGPENNKYSVMKYTNGIACWNGPSRTTTVNVNCDLETKITSVTEPFRCEYKMELSTPAACDDSSTSQEHTSHDEL</sequence>
<name>A0A6J2JER7_BOMMA</name>
<evidence type="ECO:0000259" key="8">
    <source>
        <dbReference type="PROSITE" id="PS50222"/>
    </source>
</evidence>
<dbReference type="InterPro" id="IPR036607">
    <property type="entry name" value="PRKCSH"/>
</dbReference>
<feature type="region of interest" description="Disordered" evidence="7">
    <location>
        <begin position="304"/>
        <end position="376"/>
    </location>
</feature>
<evidence type="ECO:0000256" key="1">
    <source>
        <dbReference type="ARBA" id="ARBA00022387"/>
    </source>
</evidence>
<keyword evidence="3" id="KW-0256">Endoplasmic reticulum</keyword>
<evidence type="ECO:0000256" key="6">
    <source>
        <dbReference type="SAM" id="Coils"/>
    </source>
</evidence>
<dbReference type="InterPro" id="IPR039794">
    <property type="entry name" value="Gtb1-like"/>
</dbReference>
<feature type="domain" description="MRH" evidence="9">
    <location>
        <begin position="409"/>
        <end position="510"/>
    </location>
</feature>
<evidence type="ECO:0000256" key="4">
    <source>
        <dbReference type="ARBA" id="ARBA00022837"/>
    </source>
</evidence>
<keyword evidence="4" id="KW-0106">Calcium</keyword>
<dbReference type="PROSITE" id="PS00018">
    <property type="entry name" value="EF_HAND_1"/>
    <property type="match status" value="1"/>
</dbReference>
<dbReference type="InterPro" id="IPR044865">
    <property type="entry name" value="MRH_dom"/>
</dbReference>
<dbReference type="InterPro" id="IPR011992">
    <property type="entry name" value="EF-hand-dom_pair"/>
</dbReference>
<dbReference type="Pfam" id="PF13015">
    <property type="entry name" value="PRKCSH_1"/>
    <property type="match status" value="1"/>
</dbReference>
<dbReference type="SUPFAM" id="SSF57424">
    <property type="entry name" value="LDL receptor-like module"/>
    <property type="match status" value="1"/>
</dbReference>
<keyword evidence="10" id="KW-1185">Reference proteome</keyword>
<proteinExistence type="predicted"/>